<gene>
    <name evidence="1" type="ORF">WMO40_20665</name>
</gene>
<dbReference type="EMBL" id="JBBMEW010000027">
    <property type="protein sequence ID" value="MEQ2529091.1"/>
    <property type="molecule type" value="Genomic_DNA"/>
</dbReference>
<proteinExistence type="predicted"/>
<dbReference type="Proteomes" id="UP001439875">
    <property type="component" value="Unassembled WGS sequence"/>
</dbReference>
<name>A0ACC6SGD0_9BACI</name>
<reference evidence="1" key="1">
    <citation type="submission" date="2024-03" db="EMBL/GenBank/DDBJ databases">
        <title>Human intestinal bacterial collection.</title>
        <authorList>
            <person name="Pauvert C."/>
            <person name="Hitch T.C.A."/>
            <person name="Clavel T."/>
        </authorList>
    </citation>
    <scope>NUCLEOTIDE SEQUENCE</scope>
    <source>
        <strain evidence="1">CLA-AA-H227</strain>
    </source>
</reference>
<comment type="caution">
    <text evidence="1">The sequence shown here is derived from an EMBL/GenBank/DDBJ whole genome shotgun (WGS) entry which is preliminary data.</text>
</comment>
<organism evidence="1 2">
    <name type="scientific">Robertmurraya yapensis</name>
    <name type="common">ex Hitch et al 2024</name>
    <dbReference type="NCBI Taxonomy" id="3133160"/>
    <lineage>
        <taxon>Bacteria</taxon>
        <taxon>Bacillati</taxon>
        <taxon>Bacillota</taxon>
        <taxon>Bacilli</taxon>
        <taxon>Bacillales</taxon>
        <taxon>Bacillaceae</taxon>
        <taxon>Robertmurraya</taxon>
    </lineage>
</organism>
<sequence length="182" mass="20613">MNSKLSKFIGIGIVLLLFIEIVGNIITSRAEEEEKNPIDADGMIKEGYSVSFEKEKEMAEDSYPDVSTEEYQEQLMYAISQCIITSKSLNSYECIGNNLQDSYFKSTLDNKTPSEKGEYLYQTLLQGRTPTGVDVGLVSSTKQQQIYEVTINTLESKNPFSYLFTLQDRKIQSINLQKKEGI</sequence>
<evidence type="ECO:0000313" key="2">
    <source>
        <dbReference type="Proteomes" id="UP001439875"/>
    </source>
</evidence>
<protein>
    <submittedName>
        <fullName evidence="1">Uncharacterized protein</fullName>
    </submittedName>
</protein>
<accession>A0ACC6SGD0</accession>
<evidence type="ECO:0000313" key="1">
    <source>
        <dbReference type="EMBL" id="MEQ2529091.1"/>
    </source>
</evidence>
<keyword evidence="2" id="KW-1185">Reference proteome</keyword>